<dbReference type="PRINTS" id="PR00834">
    <property type="entry name" value="PROTEASES2C"/>
</dbReference>
<dbReference type="GO" id="GO:0004252">
    <property type="term" value="F:serine-type endopeptidase activity"/>
    <property type="evidence" value="ECO:0007669"/>
    <property type="project" value="InterPro"/>
</dbReference>
<dbReference type="InterPro" id="IPR001940">
    <property type="entry name" value="Peptidase_S1C"/>
</dbReference>
<evidence type="ECO:0000256" key="1">
    <source>
        <dbReference type="ARBA" id="ARBA00022729"/>
    </source>
</evidence>
<dbReference type="Gene3D" id="2.40.10.120">
    <property type="match status" value="1"/>
</dbReference>
<keyword evidence="6" id="KW-1185">Reference proteome</keyword>
<feature type="domain" description="SLH" evidence="4">
    <location>
        <begin position="31"/>
        <end position="91"/>
    </location>
</feature>
<dbReference type="SUPFAM" id="SSF51004">
    <property type="entry name" value="C-terminal (heme d1) domain of cytochrome cd1-nitrite reductase"/>
    <property type="match status" value="1"/>
</dbReference>
<dbReference type="InterPro" id="IPR011048">
    <property type="entry name" value="Haem_d1_sf"/>
</dbReference>
<reference evidence="5" key="1">
    <citation type="submission" date="2022-02" db="EMBL/GenBank/DDBJ databases">
        <title>Fredinandcohnia quinoae sp. nov. isolated from Chenopodium quinoa seeds.</title>
        <authorList>
            <person name="Saati-Santamaria Z."/>
            <person name="Flores-Felix J.D."/>
            <person name="Igual J.M."/>
            <person name="Velazquez E."/>
            <person name="Garcia-Fraile P."/>
            <person name="Martinez-Molina E."/>
        </authorList>
    </citation>
    <scope>NUCLEOTIDE SEQUENCE</scope>
    <source>
        <strain evidence="5">SECRCQ15</strain>
    </source>
</reference>
<feature type="domain" description="SLH" evidence="4">
    <location>
        <begin position="92"/>
        <end position="155"/>
    </location>
</feature>
<dbReference type="GO" id="GO:0006508">
    <property type="term" value="P:proteolysis"/>
    <property type="evidence" value="ECO:0007669"/>
    <property type="project" value="InterPro"/>
</dbReference>
<evidence type="ECO:0000313" key="5">
    <source>
        <dbReference type="EMBL" id="MCH1627165.1"/>
    </source>
</evidence>
<dbReference type="RefSeq" id="WP_240257086.1">
    <property type="nucleotide sequence ID" value="NZ_JAKTTI010000035.1"/>
</dbReference>
<dbReference type="Proteomes" id="UP001431131">
    <property type="component" value="Unassembled WGS sequence"/>
</dbReference>
<dbReference type="InterPro" id="IPR015943">
    <property type="entry name" value="WD40/YVTN_repeat-like_dom_sf"/>
</dbReference>
<comment type="caution">
    <text evidence="5">The sequence shown here is derived from an EMBL/GenBank/DDBJ whole genome shotgun (WGS) entry which is preliminary data.</text>
</comment>
<dbReference type="InterPro" id="IPR009003">
    <property type="entry name" value="Peptidase_S1_PA"/>
</dbReference>
<dbReference type="Gene3D" id="2.130.10.10">
    <property type="entry name" value="YVTN repeat-like/Quinoprotein amine dehydrogenase"/>
    <property type="match status" value="1"/>
</dbReference>
<dbReference type="PANTHER" id="PTHR22939:SF129">
    <property type="entry name" value="SERINE PROTEASE HTRA2, MITOCHONDRIAL"/>
    <property type="match status" value="1"/>
</dbReference>
<evidence type="ECO:0000259" key="4">
    <source>
        <dbReference type="PROSITE" id="PS51272"/>
    </source>
</evidence>
<evidence type="ECO:0000313" key="6">
    <source>
        <dbReference type="Proteomes" id="UP001431131"/>
    </source>
</evidence>
<keyword evidence="1 3" id="KW-0732">Signal</keyword>
<evidence type="ECO:0000256" key="2">
    <source>
        <dbReference type="ARBA" id="ARBA00022825"/>
    </source>
</evidence>
<dbReference type="AlphaFoldDB" id="A0AAW5E2P1"/>
<keyword evidence="2" id="KW-0645">Protease</keyword>
<keyword evidence="2" id="KW-0378">Hydrolase</keyword>
<dbReference type="SUPFAM" id="SSF50494">
    <property type="entry name" value="Trypsin-like serine proteases"/>
    <property type="match status" value="1"/>
</dbReference>
<feature type="chain" id="PRO_5043419811" evidence="3">
    <location>
        <begin position="27"/>
        <end position="770"/>
    </location>
</feature>
<feature type="signal peptide" evidence="3">
    <location>
        <begin position="1"/>
        <end position="26"/>
    </location>
</feature>
<dbReference type="EMBL" id="JAKTTI010000035">
    <property type="protein sequence ID" value="MCH1627165.1"/>
    <property type="molecule type" value="Genomic_DNA"/>
</dbReference>
<evidence type="ECO:0000256" key="3">
    <source>
        <dbReference type="SAM" id="SignalP"/>
    </source>
</evidence>
<dbReference type="InterPro" id="IPR001119">
    <property type="entry name" value="SLH_dom"/>
</dbReference>
<organism evidence="5 6">
    <name type="scientific">Fredinandcohnia quinoae</name>
    <dbReference type="NCBI Taxonomy" id="2918902"/>
    <lineage>
        <taxon>Bacteria</taxon>
        <taxon>Bacillati</taxon>
        <taxon>Bacillota</taxon>
        <taxon>Bacilli</taxon>
        <taxon>Bacillales</taxon>
        <taxon>Bacillaceae</taxon>
        <taxon>Fredinandcohnia</taxon>
    </lineage>
</organism>
<dbReference type="PROSITE" id="PS51272">
    <property type="entry name" value="SLH"/>
    <property type="match status" value="3"/>
</dbReference>
<accession>A0AAW5E2P1</accession>
<proteinExistence type="predicted"/>
<sequence>MKRRYRFLISFLFLVTLVLSSIPAMPAGVEQVKAATKFPDVTSFRNEILFLNNTGVIYGYKNGDFRPNDPINRSQAVIMIMRELGLDTKNPVNPGFKDFKPGDFGYNEVAKAAELNIITGVTRDTFNPNGKLTRGQMAIILAKAYNLKGNSRYHFKDVGIKSVVYPYVSTITAHNITTGYSDGTFRPNGIMTRAQFSAFMARFLNDDFKPMIANNLGMYTIEEIAQNELSVVAIELYDENDELISQGSGFVVANQLIATNFHVISGGAKAKAVLSTGERFDLEGVVGYDDYLDVALLKPVVRTGVPPLTLASHDHVRKGEWAVAIGSPLGMQNSISEGIVSNKQVFEDEAGPVKVIQTTANITFGSSGGPLFNMNGEVIGMNSFGIEGLNFALATDYITNLLNPLKGKTFQEINTLDFASMPTIEFPDEENPEEVPNEGWQEDVIEGGLIENLPPEALPSKPEPLQGTKSYLTDLFIDVVHDPELPVLYGINENGELLSMNYITKKISRLPFSYPAESIFYANGELYVTLLKGQHSSYWWEETQEGSVAIVDPTSLKVKKMFNIAIDPYDIVADDNHFYVSSGSGQWTYLQSYNRETGAQVSSAGIRQQSQLEMHPSKTRIYAIDSDSSPRDMEVFNINNGVISVGYDSPYHGDYEMDEWMFISPDGRYIFNAAGTVFRATALKETNMQYVTDIGTPFYTIGFSEDGTEFYVTTEDQLITYSYDTFQPIATHALNGAGYFTFNHKGKLIIVGEEVPAGSKVLKTFILETE</sequence>
<dbReference type="PANTHER" id="PTHR22939">
    <property type="entry name" value="SERINE PROTEASE FAMILY S1C HTRA-RELATED"/>
    <property type="match status" value="1"/>
</dbReference>
<keyword evidence="2" id="KW-0720">Serine protease</keyword>
<protein>
    <submittedName>
        <fullName evidence="5">S-layer homology domain-containing protein</fullName>
    </submittedName>
</protein>
<dbReference type="Pfam" id="PF13365">
    <property type="entry name" value="Trypsin_2"/>
    <property type="match status" value="1"/>
</dbReference>
<feature type="domain" description="SLH" evidence="4">
    <location>
        <begin position="156"/>
        <end position="214"/>
    </location>
</feature>
<dbReference type="Pfam" id="PF00395">
    <property type="entry name" value="SLH"/>
    <property type="match status" value="3"/>
</dbReference>
<name>A0AAW5E2P1_9BACI</name>
<gene>
    <name evidence="5" type="ORF">MJG50_17670</name>
</gene>